<dbReference type="Proteomes" id="UP001148662">
    <property type="component" value="Unassembled WGS sequence"/>
</dbReference>
<evidence type="ECO:0000313" key="1">
    <source>
        <dbReference type="EMBL" id="KAJ3545338.1"/>
    </source>
</evidence>
<comment type="caution">
    <text evidence="1">The sequence shown here is derived from an EMBL/GenBank/DDBJ whole genome shotgun (WGS) entry which is preliminary data.</text>
</comment>
<accession>A0ACC1SS87</accession>
<organism evidence="1 2">
    <name type="scientific">Phlebia brevispora</name>
    <dbReference type="NCBI Taxonomy" id="194682"/>
    <lineage>
        <taxon>Eukaryota</taxon>
        <taxon>Fungi</taxon>
        <taxon>Dikarya</taxon>
        <taxon>Basidiomycota</taxon>
        <taxon>Agaricomycotina</taxon>
        <taxon>Agaricomycetes</taxon>
        <taxon>Polyporales</taxon>
        <taxon>Meruliaceae</taxon>
        <taxon>Phlebia</taxon>
    </lineage>
</organism>
<dbReference type="EMBL" id="JANHOG010001060">
    <property type="protein sequence ID" value="KAJ3545338.1"/>
    <property type="molecule type" value="Genomic_DNA"/>
</dbReference>
<gene>
    <name evidence="1" type="ORF">NM688_g5635</name>
</gene>
<evidence type="ECO:0000313" key="2">
    <source>
        <dbReference type="Proteomes" id="UP001148662"/>
    </source>
</evidence>
<proteinExistence type="predicted"/>
<sequence length="247" mass="26770">MQHDGRKFSPTHLHPPYTALLQSLMRRAFLPLSFASFTLWLGVSIGSGPPCPSYRPVEVCAQFINPYSYNAIQWENTCDLTPSLVSDPLVAYNAVTDLNASEPGCGYPGYYTPTCCASFGGPCNLGYDCDAQTTRPIPSLSEYPVLPSGWIELSECVIDNPAGSLLTDSVVFYGTALPYYCSALCDSNGYTYAGVEFGDQCWCGTGLIANYSDLPIGAPLAQCNWPCAEGFTLACGGFQRMQIYNKI</sequence>
<name>A0ACC1SS87_9APHY</name>
<keyword evidence="2" id="KW-1185">Reference proteome</keyword>
<reference evidence="1" key="1">
    <citation type="submission" date="2022-07" db="EMBL/GenBank/DDBJ databases">
        <title>Genome Sequence of Phlebia brevispora.</title>
        <authorList>
            <person name="Buettner E."/>
        </authorList>
    </citation>
    <scope>NUCLEOTIDE SEQUENCE</scope>
    <source>
        <strain evidence="1">MPL23</strain>
    </source>
</reference>
<protein>
    <submittedName>
        <fullName evidence="1">Uncharacterized protein</fullName>
    </submittedName>
</protein>